<evidence type="ECO:0000313" key="9">
    <source>
        <dbReference type="Proteomes" id="UP000823928"/>
    </source>
</evidence>
<reference evidence="8" key="2">
    <citation type="journal article" date="2021" name="PeerJ">
        <title>Extensive microbial diversity within the chicken gut microbiome revealed by metagenomics and culture.</title>
        <authorList>
            <person name="Gilroy R."/>
            <person name="Ravi A."/>
            <person name="Getino M."/>
            <person name="Pursley I."/>
            <person name="Horton D.L."/>
            <person name="Alikhan N.F."/>
            <person name="Baker D."/>
            <person name="Gharbi K."/>
            <person name="Hall N."/>
            <person name="Watson M."/>
            <person name="Adriaenssens E.M."/>
            <person name="Foster-Nyarko E."/>
            <person name="Jarju S."/>
            <person name="Secka A."/>
            <person name="Antonio M."/>
            <person name="Oren A."/>
            <person name="Chaudhuri R.R."/>
            <person name="La Ragione R."/>
            <person name="Hildebrand F."/>
            <person name="Pallen M.J."/>
        </authorList>
    </citation>
    <scope>NUCLEOTIDE SEQUENCE</scope>
    <source>
        <strain evidence="8">6276</strain>
    </source>
</reference>
<dbReference type="SFLD" id="SFLDS00003">
    <property type="entry name" value="Haloacid_Dehalogenase"/>
    <property type="match status" value="1"/>
</dbReference>
<organism evidence="8 9">
    <name type="scientific">Candidatus Scatousia excrementigallinarum</name>
    <dbReference type="NCBI Taxonomy" id="2840935"/>
    <lineage>
        <taxon>Bacteria</taxon>
        <taxon>Candidatus Scatousia</taxon>
    </lineage>
</organism>
<dbReference type="NCBIfam" id="TIGR01670">
    <property type="entry name" value="KdsC-phosphatas"/>
    <property type="match status" value="1"/>
</dbReference>
<evidence type="ECO:0000256" key="7">
    <source>
        <dbReference type="PIRSR" id="PIRSR006118-2"/>
    </source>
</evidence>
<dbReference type="SFLD" id="SFLDG01138">
    <property type="entry name" value="C1.6.2:_Deoxy-d-mannose-octulo"/>
    <property type="match status" value="1"/>
</dbReference>
<feature type="binding site" evidence="7">
    <location>
        <position position="102"/>
    </location>
    <ligand>
        <name>Mg(2+)</name>
        <dbReference type="ChEBI" id="CHEBI:18420"/>
    </ligand>
</feature>
<name>A0A9D1JNL3_9BACT</name>
<dbReference type="GO" id="GO:0016788">
    <property type="term" value="F:hydrolase activity, acting on ester bonds"/>
    <property type="evidence" value="ECO:0007669"/>
    <property type="project" value="InterPro"/>
</dbReference>
<evidence type="ECO:0000313" key="8">
    <source>
        <dbReference type="EMBL" id="HIS37131.1"/>
    </source>
</evidence>
<keyword evidence="5 8" id="KW-0378">Hydrolase</keyword>
<comment type="caution">
    <text evidence="8">The sequence shown here is derived from an EMBL/GenBank/DDBJ whole genome shotgun (WGS) entry which is preliminary data.</text>
</comment>
<evidence type="ECO:0000256" key="4">
    <source>
        <dbReference type="ARBA" id="ARBA00022723"/>
    </source>
</evidence>
<dbReference type="Gene3D" id="3.40.50.1000">
    <property type="entry name" value="HAD superfamily/HAD-like"/>
    <property type="match status" value="1"/>
</dbReference>
<evidence type="ECO:0000256" key="2">
    <source>
        <dbReference type="ARBA" id="ARBA00005893"/>
    </source>
</evidence>
<dbReference type="Proteomes" id="UP000823928">
    <property type="component" value="Unassembled WGS sequence"/>
</dbReference>
<dbReference type="PANTHER" id="PTHR21485:SF3">
    <property type="entry name" value="N-ACYLNEURAMINATE CYTIDYLYLTRANSFERASE"/>
    <property type="match status" value="1"/>
</dbReference>
<keyword evidence="4 7" id="KW-0479">Metal-binding</keyword>
<comment type="subunit">
    <text evidence="3">Homotetramer.</text>
</comment>
<evidence type="ECO:0000256" key="5">
    <source>
        <dbReference type="ARBA" id="ARBA00022801"/>
    </source>
</evidence>
<protein>
    <submittedName>
        <fullName evidence="8">HAD hydrolase family protein</fullName>
    </submittedName>
</protein>
<comment type="cofactor">
    <cofactor evidence="1 7">
        <name>Mg(2+)</name>
        <dbReference type="ChEBI" id="CHEBI:18420"/>
    </cofactor>
</comment>
<dbReference type="GO" id="GO:0046872">
    <property type="term" value="F:metal ion binding"/>
    <property type="evidence" value="ECO:0007669"/>
    <property type="project" value="UniProtKB-KW"/>
</dbReference>
<dbReference type="InterPro" id="IPR036412">
    <property type="entry name" value="HAD-like_sf"/>
</dbReference>
<dbReference type="InterPro" id="IPR050793">
    <property type="entry name" value="CMP-NeuNAc_synthase"/>
</dbReference>
<keyword evidence="6 7" id="KW-0460">Magnesium</keyword>
<dbReference type="AlphaFoldDB" id="A0A9D1JNL3"/>
<dbReference type="Pfam" id="PF08282">
    <property type="entry name" value="Hydrolase_3"/>
    <property type="match status" value="1"/>
</dbReference>
<proteinExistence type="inferred from homology"/>
<dbReference type="CDD" id="cd01630">
    <property type="entry name" value="HAD_KDO-like"/>
    <property type="match status" value="1"/>
</dbReference>
<dbReference type="GO" id="GO:0008781">
    <property type="term" value="F:N-acylneuraminate cytidylyltransferase activity"/>
    <property type="evidence" value="ECO:0007669"/>
    <property type="project" value="TreeGrafter"/>
</dbReference>
<evidence type="ECO:0000256" key="6">
    <source>
        <dbReference type="ARBA" id="ARBA00022842"/>
    </source>
</evidence>
<evidence type="ECO:0000256" key="1">
    <source>
        <dbReference type="ARBA" id="ARBA00001946"/>
    </source>
</evidence>
<accession>A0A9D1JNL3</accession>
<dbReference type="SFLD" id="SFLDG01136">
    <property type="entry name" value="C1.6:_Phosphoserine_Phosphatas"/>
    <property type="match status" value="1"/>
</dbReference>
<dbReference type="InterPro" id="IPR023214">
    <property type="entry name" value="HAD_sf"/>
</dbReference>
<dbReference type="InterPro" id="IPR010023">
    <property type="entry name" value="KdsC_fam"/>
</dbReference>
<evidence type="ECO:0000256" key="3">
    <source>
        <dbReference type="ARBA" id="ARBA00011881"/>
    </source>
</evidence>
<comment type="similarity">
    <text evidence="2">Belongs to the KdsC family.</text>
</comment>
<sequence>MSIKLAAFDVDGVMTDGSITYDENGVEYKTFNSKDGHGLAELSREGIITAIITGRSSSVVERRAKDVNIKEVYQGVKNKAAVFDELLAKYNLTPAEAAYMGDDIPDICILEKVELAGCPSDAVEEVKEIANFESSKKGGCGAVREFCDCILRLNRN</sequence>
<dbReference type="PIRSF" id="PIRSF006118">
    <property type="entry name" value="KDO8-P_Ptase"/>
    <property type="match status" value="1"/>
</dbReference>
<feature type="binding site" evidence="7">
    <location>
        <position position="11"/>
    </location>
    <ligand>
        <name>substrate</name>
    </ligand>
</feature>
<reference evidence="8" key="1">
    <citation type="submission" date="2020-10" db="EMBL/GenBank/DDBJ databases">
        <authorList>
            <person name="Gilroy R."/>
        </authorList>
    </citation>
    <scope>NUCLEOTIDE SEQUENCE</scope>
    <source>
        <strain evidence="8">6276</strain>
    </source>
</reference>
<dbReference type="PANTHER" id="PTHR21485">
    <property type="entry name" value="HAD SUPERFAMILY MEMBERS CMAS AND KDSC"/>
    <property type="match status" value="1"/>
</dbReference>
<dbReference type="EMBL" id="DVIU01000215">
    <property type="protein sequence ID" value="HIS37131.1"/>
    <property type="molecule type" value="Genomic_DNA"/>
</dbReference>
<feature type="binding site" evidence="7">
    <location>
        <position position="9"/>
    </location>
    <ligand>
        <name>Mg(2+)</name>
        <dbReference type="ChEBI" id="CHEBI:18420"/>
    </ligand>
</feature>
<dbReference type="FunFam" id="3.40.50.1000:FF:000029">
    <property type="entry name" value="3-deoxy-D-manno-octulosonate 8-phosphate phosphatase KdsC"/>
    <property type="match status" value="1"/>
</dbReference>
<dbReference type="SUPFAM" id="SSF56784">
    <property type="entry name" value="HAD-like"/>
    <property type="match status" value="1"/>
</dbReference>
<gene>
    <name evidence="8" type="ORF">IAC10_10980</name>
</gene>